<evidence type="ECO:0000256" key="5">
    <source>
        <dbReference type="SAM" id="MobiDB-lite"/>
    </source>
</evidence>
<dbReference type="Pfam" id="PF01068">
    <property type="entry name" value="DNA_ligase_A_M"/>
    <property type="match status" value="1"/>
</dbReference>
<keyword evidence="8" id="KW-1185">Reference proteome</keyword>
<dbReference type="InterPro" id="IPR012310">
    <property type="entry name" value="DNA_ligase_ATP-dep_cent"/>
</dbReference>
<feature type="non-terminal residue" evidence="7">
    <location>
        <position position="281"/>
    </location>
</feature>
<dbReference type="PANTHER" id="PTHR45674:SF4">
    <property type="entry name" value="DNA LIGASE 1"/>
    <property type="match status" value="1"/>
</dbReference>
<dbReference type="PROSITE" id="PS50160">
    <property type="entry name" value="DNA_LIGASE_A3"/>
    <property type="match status" value="1"/>
</dbReference>
<dbReference type="CDD" id="cd07906">
    <property type="entry name" value="Adenylation_DNA_ligase_LigD_LigC"/>
    <property type="match status" value="1"/>
</dbReference>
<dbReference type="Gene3D" id="2.40.50.140">
    <property type="entry name" value="Nucleic acid-binding proteins"/>
    <property type="match status" value="1"/>
</dbReference>
<sequence length="281" mass="30494">PGRLSDLDPDEAWAFEMKWDGIRTIAAVQDSAVRLTSRNGLDMTRTYPELQELGGLVEGPAVLDGEIVALAPGGRPDFGLLQNRMNLTREAEVAAAAKTTPVYLILFALLQLGSRGLMRTPYTARRRALFVAVAPGRHVQLPEAFTGTPREALEASERLGLEGIIAKKQAAVYVPGRRTHTWIKIKHHAHQEVVIIGWRRGAGNRAGGIGPLLLAVNDGGRLSYAGRVGTGFTRADLDEAAARLARLKRSTPAVEDVPDPDRRDAEWVSPKLVGEVKHAGR</sequence>
<comment type="catalytic activity">
    <reaction evidence="4">
        <text>ATP + (deoxyribonucleotide)n-3'-hydroxyl + 5'-phospho-(deoxyribonucleotide)m = (deoxyribonucleotide)n+m + AMP + diphosphate.</text>
        <dbReference type="EC" id="6.5.1.1"/>
    </reaction>
</comment>
<dbReference type="InterPro" id="IPR012309">
    <property type="entry name" value="DNA_ligase_ATP-dep_C"/>
</dbReference>
<dbReference type="Pfam" id="PF04679">
    <property type="entry name" value="DNA_ligase_A_C"/>
    <property type="match status" value="1"/>
</dbReference>
<protein>
    <recommendedName>
        <fullName evidence="2">DNA ligase (ATP)</fullName>
        <ecNumber evidence="2">6.5.1.1</ecNumber>
    </recommendedName>
</protein>
<evidence type="ECO:0000256" key="1">
    <source>
        <dbReference type="ARBA" id="ARBA00007572"/>
    </source>
</evidence>
<reference evidence="7 8" key="1">
    <citation type="submission" date="2020-04" db="EMBL/GenBank/DDBJ databases">
        <authorList>
            <person name="Liu S."/>
        </authorList>
    </citation>
    <scope>NUCLEOTIDE SEQUENCE [LARGE SCALE GENOMIC DNA]</scope>
    <source>
        <strain evidence="7 8">CGMCC 1.15091</strain>
    </source>
</reference>
<evidence type="ECO:0000256" key="3">
    <source>
        <dbReference type="ARBA" id="ARBA00022598"/>
    </source>
</evidence>
<dbReference type="NCBIfam" id="TIGR02779">
    <property type="entry name" value="NHEJ_ligase_lig"/>
    <property type="match status" value="1"/>
</dbReference>
<feature type="non-terminal residue" evidence="7">
    <location>
        <position position="1"/>
    </location>
</feature>
<evidence type="ECO:0000256" key="2">
    <source>
        <dbReference type="ARBA" id="ARBA00012727"/>
    </source>
</evidence>
<dbReference type="SUPFAM" id="SSF50249">
    <property type="entry name" value="Nucleic acid-binding proteins"/>
    <property type="match status" value="1"/>
</dbReference>
<comment type="similarity">
    <text evidence="1">Belongs to the ATP-dependent DNA ligase family.</text>
</comment>
<feature type="region of interest" description="Disordered" evidence="5">
    <location>
        <begin position="248"/>
        <end position="268"/>
    </location>
</feature>
<proteinExistence type="inferred from homology"/>
<comment type="caution">
    <text evidence="7">The sequence shown here is derived from an EMBL/GenBank/DDBJ whole genome shotgun (WGS) entry which is preliminary data.</text>
</comment>
<evidence type="ECO:0000313" key="7">
    <source>
        <dbReference type="EMBL" id="NKX48995.1"/>
    </source>
</evidence>
<keyword evidence="3 7" id="KW-0436">Ligase</keyword>
<dbReference type="InterPro" id="IPR012340">
    <property type="entry name" value="NA-bd_OB-fold"/>
</dbReference>
<feature type="domain" description="ATP-dependent DNA ligase family profile" evidence="6">
    <location>
        <begin position="95"/>
        <end position="218"/>
    </location>
</feature>
<accession>A0ABX1JLP4</accession>
<evidence type="ECO:0000256" key="4">
    <source>
        <dbReference type="ARBA" id="ARBA00034003"/>
    </source>
</evidence>
<dbReference type="InterPro" id="IPR050191">
    <property type="entry name" value="ATP-dep_DNA_ligase"/>
</dbReference>
<dbReference type="Gene3D" id="3.30.470.30">
    <property type="entry name" value="DNA ligase/mRNA capping enzyme"/>
    <property type="match status" value="1"/>
</dbReference>
<dbReference type="InterPro" id="IPR014146">
    <property type="entry name" value="LigD_ligase_dom"/>
</dbReference>
<evidence type="ECO:0000313" key="8">
    <source>
        <dbReference type="Proteomes" id="UP000523795"/>
    </source>
</evidence>
<dbReference type="Proteomes" id="UP000523795">
    <property type="component" value="Unassembled WGS sequence"/>
</dbReference>
<dbReference type="PANTHER" id="PTHR45674">
    <property type="entry name" value="DNA LIGASE 1/3 FAMILY MEMBER"/>
    <property type="match status" value="1"/>
</dbReference>
<dbReference type="CDD" id="cd07971">
    <property type="entry name" value="OBF_DNA_ligase_LigD"/>
    <property type="match status" value="1"/>
</dbReference>
<dbReference type="Gene3D" id="3.30.1490.70">
    <property type="match status" value="1"/>
</dbReference>
<gene>
    <name evidence="7" type="ORF">HER39_00005</name>
</gene>
<evidence type="ECO:0000259" key="6">
    <source>
        <dbReference type="PROSITE" id="PS50160"/>
    </source>
</evidence>
<dbReference type="EMBL" id="JAAZSR010000001">
    <property type="protein sequence ID" value="NKX48995.1"/>
    <property type="molecule type" value="Genomic_DNA"/>
</dbReference>
<organism evidence="7 8">
    <name type="scientific">Arthrobacter deserti</name>
    <dbReference type="NCBI Taxonomy" id="1742687"/>
    <lineage>
        <taxon>Bacteria</taxon>
        <taxon>Bacillati</taxon>
        <taxon>Actinomycetota</taxon>
        <taxon>Actinomycetes</taxon>
        <taxon>Micrococcales</taxon>
        <taxon>Micrococcaceae</taxon>
        <taxon>Arthrobacter</taxon>
    </lineage>
</organism>
<dbReference type="GO" id="GO:0003910">
    <property type="term" value="F:DNA ligase (ATP) activity"/>
    <property type="evidence" value="ECO:0007669"/>
    <property type="project" value="UniProtKB-EC"/>
</dbReference>
<dbReference type="SUPFAM" id="SSF56091">
    <property type="entry name" value="DNA ligase/mRNA capping enzyme, catalytic domain"/>
    <property type="match status" value="1"/>
</dbReference>
<dbReference type="EC" id="6.5.1.1" evidence="2"/>
<name>A0ABX1JLP4_9MICC</name>